<dbReference type="GO" id="GO:0016491">
    <property type="term" value="F:oxidoreductase activity"/>
    <property type="evidence" value="ECO:0007669"/>
    <property type="project" value="UniProtKB-KW"/>
</dbReference>
<dbReference type="PhylomeDB" id="D6X003"/>
<dbReference type="PANTHER" id="PTHR43157:SF31">
    <property type="entry name" value="PHOSPHATIDYLINOSITOL-GLYCAN BIOSYNTHESIS CLASS F PROTEIN"/>
    <property type="match status" value="1"/>
</dbReference>
<dbReference type="Gene3D" id="3.40.50.720">
    <property type="entry name" value="NAD(P)-binding Rossmann-like Domain"/>
    <property type="match status" value="1"/>
</dbReference>
<evidence type="ECO:0000256" key="1">
    <source>
        <dbReference type="ARBA" id="ARBA00023002"/>
    </source>
</evidence>
<name>D6X003_TRICA</name>
<dbReference type="OrthoDB" id="191139at2759"/>
<protein>
    <submittedName>
        <fullName evidence="4">WW domain-containing oxidoreductase-like Protein</fullName>
    </submittedName>
</protein>
<keyword evidence="5" id="KW-1185">Reference proteome</keyword>
<dbReference type="Pfam" id="PF00106">
    <property type="entry name" value="adh_short"/>
    <property type="match status" value="1"/>
</dbReference>
<dbReference type="AlphaFoldDB" id="D6X003"/>
<proteinExistence type="inferred from homology"/>
<evidence type="ECO:0000313" key="5">
    <source>
        <dbReference type="Proteomes" id="UP000007266"/>
    </source>
</evidence>
<evidence type="ECO:0000313" key="4">
    <source>
        <dbReference type="EMBL" id="EFA09615.1"/>
    </source>
</evidence>
<dbReference type="InterPro" id="IPR036291">
    <property type="entry name" value="NAD(P)-bd_dom_sf"/>
</dbReference>
<dbReference type="Proteomes" id="UP000007266">
    <property type="component" value="Linkage group 9"/>
</dbReference>
<comment type="similarity">
    <text evidence="2">Belongs to the short-chain dehydrogenases/reductases (SDR) family.</text>
</comment>
<dbReference type="OMA" id="NTHLANI"/>
<dbReference type="InParanoid" id="D6X003"/>
<dbReference type="STRING" id="7070.D6X003"/>
<evidence type="ECO:0000256" key="2">
    <source>
        <dbReference type="RuleBase" id="RU000363"/>
    </source>
</evidence>
<dbReference type="PRINTS" id="PR00081">
    <property type="entry name" value="GDHRDH"/>
</dbReference>
<reference evidence="4 5" key="1">
    <citation type="journal article" date="2008" name="Nature">
        <title>The genome of the model beetle and pest Tribolium castaneum.</title>
        <authorList>
            <consortium name="Tribolium Genome Sequencing Consortium"/>
            <person name="Richards S."/>
            <person name="Gibbs R.A."/>
            <person name="Weinstock G.M."/>
            <person name="Brown S.J."/>
            <person name="Denell R."/>
            <person name="Beeman R.W."/>
            <person name="Gibbs R."/>
            <person name="Beeman R.W."/>
            <person name="Brown S.J."/>
            <person name="Bucher G."/>
            <person name="Friedrich M."/>
            <person name="Grimmelikhuijzen C.J."/>
            <person name="Klingler M."/>
            <person name="Lorenzen M."/>
            <person name="Richards S."/>
            <person name="Roth S."/>
            <person name="Schroder R."/>
            <person name="Tautz D."/>
            <person name="Zdobnov E.M."/>
            <person name="Muzny D."/>
            <person name="Gibbs R.A."/>
            <person name="Weinstock G.M."/>
            <person name="Attaway T."/>
            <person name="Bell S."/>
            <person name="Buhay C.J."/>
            <person name="Chandrabose M.N."/>
            <person name="Chavez D."/>
            <person name="Clerk-Blankenburg K.P."/>
            <person name="Cree A."/>
            <person name="Dao M."/>
            <person name="Davis C."/>
            <person name="Chacko J."/>
            <person name="Dinh H."/>
            <person name="Dugan-Rocha S."/>
            <person name="Fowler G."/>
            <person name="Garner T.T."/>
            <person name="Garnes J."/>
            <person name="Gnirke A."/>
            <person name="Hawes A."/>
            <person name="Hernandez J."/>
            <person name="Hines S."/>
            <person name="Holder M."/>
            <person name="Hume J."/>
            <person name="Jhangiani S.N."/>
            <person name="Joshi V."/>
            <person name="Khan Z.M."/>
            <person name="Jackson L."/>
            <person name="Kovar C."/>
            <person name="Kowis A."/>
            <person name="Lee S."/>
            <person name="Lewis L.R."/>
            <person name="Margolis J."/>
            <person name="Morgan M."/>
            <person name="Nazareth L.V."/>
            <person name="Nguyen N."/>
            <person name="Okwuonu G."/>
            <person name="Parker D."/>
            <person name="Richards S."/>
            <person name="Ruiz S.J."/>
            <person name="Santibanez J."/>
            <person name="Savard J."/>
            <person name="Scherer S.E."/>
            <person name="Schneider B."/>
            <person name="Sodergren E."/>
            <person name="Tautz D."/>
            <person name="Vattahil S."/>
            <person name="Villasana D."/>
            <person name="White C.S."/>
            <person name="Wright R."/>
            <person name="Park Y."/>
            <person name="Beeman R.W."/>
            <person name="Lord J."/>
            <person name="Oppert B."/>
            <person name="Lorenzen M."/>
            <person name="Brown S."/>
            <person name="Wang L."/>
            <person name="Savard J."/>
            <person name="Tautz D."/>
            <person name="Richards S."/>
            <person name="Weinstock G."/>
            <person name="Gibbs R.A."/>
            <person name="Liu Y."/>
            <person name="Worley K."/>
            <person name="Weinstock G."/>
            <person name="Elsik C.G."/>
            <person name="Reese J.T."/>
            <person name="Elhaik E."/>
            <person name="Landan G."/>
            <person name="Graur D."/>
            <person name="Arensburger P."/>
            <person name="Atkinson P."/>
            <person name="Beeman R.W."/>
            <person name="Beidler J."/>
            <person name="Brown S.J."/>
            <person name="Demuth J.P."/>
            <person name="Drury D.W."/>
            <person name="Du Y.Z."/>
            <person name="Fujiwara H."/>
            <person name="Lorenzen M."/>
            <person name="Maselli V."/>
            <person name="Osanai M."/>
            <person name="Park Y."/>
            <person name="Robertson H.M."/>
            <person name="Tu Z."/>
            <person name="Wang J.J."/>
            <person name="Wang S."/>
            <person name="Richards S."/>
            <person name="Song H."/>
            <person name="Zhang L."/>
            <person name="Sodergren E."/>
            <person name="Werner D."/>
            <person name="Stanke M."/>
            <person name="Morgenstern B."/>
            <person name="Solovyev V."/>
            <person name="Kosarev P."/>
            <person name="Brown G."/>
            <person name="Chen H.C."/>
            <person name="Ermolaeva O."/>
            <person name="Hlavina W."/>
            <person name="Kapustin Y."/>
            <person name="Kiryutin B."/>
            <person name="Kitts P."/>
            <person name="Maglott D."/>
            <person name="Pruitt K."/>
            <person name="Sapojnikov V."/>
            <person name="Souvorov A."/>
            <person name="Mackey A.J."/>
            <person name="Waterhouse R.M."/>
            <person name="Wyder S."/>
            <person name="Zdobnov E.M."/>
            <person name="Zdobnov E.M."/>
            <person name="Wyder S."/>
            <person name="Kriventseva E.V."/>
            <person name="Kadowaki T."/>
            <person name="Bork P."/>
            <person name="Aranda M."/>
            <person name="Bao R."/>
            <person name="Beermann A."/>
            <person name="Berns N."/>
            <person name="Bolognesi R."/>
            <person name="Bonneton F."/>
            <person name="Bopp D."/>
            <person name="Brown S.J."/>
            <person name="Bucher G."/>
            <person name="Butts T."/>
            <person name="Chaumot A."/>
            <person name="Denell R.E."/>
            <person name="Ferrier D.E."/>
            <person name="Friedrich M."/>
            <person name="Gordon C.M."/>
            <person name="Jindra M."/>
            <person name="Klingler M."/>
            <person name="Lan Q."/>
            <person name="Lattorff H.M."/>
            <person name="Laudet V."/>
            <person name="von Levetsow C."/>
            <person name="Liu Z."/>
            <person name="Lutz R."/>
            <person name="Lynch J.A."/>
            <person name="da Fonseca R.N."/>
            <person name="Posnien N."/>
            <person name="Reuter R."/>
            <person name="Roth S."/>
            <person name="Savard J."/>
            <person name="Schinko J.B."/>
            <person name="Schmitt C."/>
            <person name="Schoppmeier M."/>
            <person name="Schroder R."/>
            <person name="Shippy T.D."/>
            <person name="Simonnet F."/>
            <person name="Marques-Souza H."/>
            <person name="Tautz D."/>
            <person name="Tomoyasu Y."/>
            <person name="Trauner J."/>
            <person name="Van der Zee M."/>
            <person name="Vervoort M."/>
            <person name="Wittkopp N."/>
            <person name="Wimmer E.A."/>
            <person name="Yang X."/>
            <person name="Jones A.K."/>
            <person name="Sattelle D.B."/>
            <person name="Ebert P.R."/>
            <person name="Nelson D."/>
            <person name="Scott J.G."/>
            <person name="Beeman R.W."/>
            <person name="Muthukrishnan S."/>
            <person name="Kramer K.J."/>
            <person name="Arakane Y."/>
            <person name="Beeman R.W."/>
            <person name="Zhu Q."/>
            <person name="Hogenkamp D."/>
            <person name="Dixit R."/>
            <person name="Oppert B."/>
            <person name="Jiang H."/>
            <person name="Zou Z."/>
            <person name="Marshall J."/>
            <person name="Elpidina E."/>
            <person name="Vinokurov K."/>
            <person name="Oppert C."/>
            <person name="Zou Z."/>
            <person name="Evans J."/>
            <person name="Lu Z."/>
            <person name="Zhao P."/>
            <person name="Sumathipala N."/>
            <person name="Altincicek B."/>
            <person name="Vilcinskas A."/>
            <person name="Williams M."/>
            <person name="Hultmark D."/>
            <person name="Hetru C."/>
            <person name="Jiang H."/>
            <person name="Grimmelikhuijzen C.J."/>
            <person name="Hauser F."/>
            <person name="Cazzamali G."/>
            <person name="Williamson M."/>
            <person name="Park Y."/>
            <person name="Li B."/>
            <person name="Tanaka Y."/>
            <person name="Predel R."/>
            <person name="Neupert S."/>
            <person name="Schachtner J."/>
            <person name="Verleyen P."/>
            <person name="Raible F."/>
            <person name="Bork P."/>
            <person name="Friedrich M."/>
            <person name="Walden K.K."/>
            <person name="Robertson H.M."/>
            <person name="Angeli S."/>
            <person name="Foret S."/>
            <person name="Bucher G."/>
            <person name="Schuetz S."/>
            <person name="Maleszka R."/>
            <person name="Wimmer E.A."/>
            <person name="Beeman R.W."/>
            <person name="Lorenzen M."/>
            <person name="Tomoyasu Y."/>
            <person name="Miller S.C."/>
            <person name="Grossmann D."/>
            <person name="Bucher G."/>
        </authorList>
    </citation>
    <scope>NUCLEOTIDE SEQUENCE [LARGE SCALE GENOMIC DNA]</scope>
    <source>
        <strain evidence="4 5">Georgia GA2</strain>
    </source>
</reference>
<keyword evidence="1" id="KW-0560">Oxidoreductase</keyword>
<dbReference type="HOGENOM" id="CLU_010194_44_4_1"/>
<accession>D6X003</accession>
<dbReference type="EMBL" id="KQ971372">
    <property type="protein sequence ID" value="EFA09615.1"/>
    <property type="molecule type" value="Genomic_DNA"/>
</dbReference>
<sequence length="320" mass="35396">MLFLCLTVLVILWAIARLTLGITRSPTCLVGKTALVTGANSGLGYQTVLNLASRGCTVIMADVADMEESKKQIIKATNNPNIITKKIDLTSFKSVRNFATEILNSVDKLDILFNNAGIGVSPSDKTGDGYNPVMQINYFGHFLLTHLLIDLLKRSAPSRIVSTSSLLAYTNNLSVKKLYETKSPDSTVPRTCLYGNSKLCLIIMTDILAEKLKNTGVTANSVHPGLVTTPIFTNTYTVIKNNFLSFLSQTIHAFFAKDPWEGSQTMIHVGVDKNLENVTGKFFSDCKPFVKPRCAYDKEWCRKIWEETEKIVDLAPSEKI</sequence>
<keyword evidence="3" id="KW-0732">Signal</keyword>
<reference evidence="4 5" key="2">
    <citation type="journal article" date="2010" name="Nucleic Acids Res.">
        <title>BeetleBase in 2010: revisions to provide comprehensive genomic information for Tribolium castaneum.</title>
        <authorList>
            <person name="Kim H.S."/>
            <person name="Murphy T."/>
            <person name="Xia J."/>
            <person name="Caragea D."/>
            <person name="Park Y."/>
            <person name="Beeman R.W."/>
            <person name="Lorenzen M.D."/>
            <person name="Butcher S."/>
            <person name="Manak J.R."/>
            <person name="Brown S.J."/>
        </authorList>
    </citation>
    <scope>GENOME REANNOTATION</scope>
    <source>
        <strain evidence="4 5">Georgia GA2</strain>
    </source>
</reference>
<gene>
    <name evidence="4" type="primary">AUGUSTUS-3.0.2_11736</name>
    <name evidence="4" type="ORF">TcasGA2_TC011736</name>
</gene>
<dbReference type="PRINTS" id="PR00080">
    <property type="entry name" value="SDRFAMILY"/>
</dbReference>
<dbReference type="InterPro" id="IPR002347">
    <property type="entry name" value="SDR_fam"/>
</dbReference>
<dbReference type="PANTHER" id="PTHR43157">
    <property type="entry name" value="PHOSPHATIDYLINOSITOL-GLYCAN BIOSYNTHESIS CLASS F PROTEIN-RELATED"/>
    <property type="match status" value="1"/>
</dbReference>
<organism evidence="4 5">
    <name type="scientific">Tribolium castaneum</name>
    <name type="common">Red flour beetle</name>
    <dbReference type="NCBI Taxonomy" id="7070"/>
    <lineage>
        <taxon>Eukaryota</taxon>
        <taxon>Metazoa</taxon>
        <taxon>Ecdysozoa</taxon>
        <taxon>Arthropoda</taxon>
        <taxon>Hexapoda</taxon>
        <taxon>Insecta</taxon>
        <taxon>Pterygota</taxon>
        <taxon>Neoptera</taxon>
        <taxon>Endopterygota</taxon>
        <taxon>Coleoptera</taxon>
        <taxon>Polyphaga</taxon>
        <taxon>Cucujiformia</taxon>
        <taxon>Tenebrionidae</taxon>
        <taxon>Tenebrionidae incertae sedis</taxon>
        <taxon>Tribolium</taxon>
    </lineage>
</organism>
<feature type="signal peptide" evidence="3">
    <location>
        <begin position="1"/>
        <end position="21"/>
    </location>
</feature>
<dbReference type="SUPFAM" id="SSF51735">
    <property type="entry name" value="NAD(P)-binding Rossmann-fold domains"/>
    <property type="match status" value="1"/>
</dbReference>
<dbReference type="eggNOG" id="KOG1208">
    <property type="taxonomic scope" value="Eukaryota"/>
</dbReference>
<evidence type="ECO:0000256" key="3">
    <source>
        <dbReference type="SAM" id="SignalP"/>
    </source>
</evidence>
<dbReference type="KEGG" id="tca:664051"/>
<feature type="chain" id="PRO_5003090146" evidence="3">
    <location>
        <begin position="22"/>
        <end position="320"/>
    </location>
</feature>